<keyword evidence="2" id="KW-1185">Reference proteome</keyword>
<proteinExistence type="predicted"/>
<evidence type="ECO:0000313" key="2">
    <source>
        <dbReference type="Proteomes" id="UP001066276"/>
    </source>
</evidence>
<evidence type="ECO:0000313" key="1">
    <source>
        <dbReference type="EMBL" id="KAJ1189942.1"/>
    </source>
</evidence>
<dbReference type="EMBL" id="JANPWB010000005">
    <property type="protein sequence ID" value="KAJ1189942.1"/>
    <property type="molecule type" value="Genomic_DNA"/>
</dbReference>
<organism evidence="1 2">
    <name type="scientific">Pleurodeles waltl</name>
    <name type="common">Iberian ribbed newt</name>
    <dbReference type="NCBI Taxonomy" id="8319"/>
    <lineage>
        <taxon>Eukaryota</taxon>
        <taxon>Metazoa</taxon>
        <taxon>Chordata</taxon>
        <taxon>Craniata</taxon>
        <taxon>Vertebrata</taxon>
        <taxon>Euteleostomi</taxon>
        <taxon>Amphibia</taxon>
        <taxon>Batrachia</taxon>
        <taxon>Caudata</taxon>
        <taxon>Salamandroidea</taxon>
        <taxon>Salamandridae</taxon>
        <taxon>Pleurodelinae</taxon>
        <taxon>Pleurodeles</taxon>
    </lineage>
</organism>
<dbReference type="AlphaFoldDB" id="A0AAV7UMA4"/>
<sequence length="90" mass="10073">MGLEAHLSRLADSKQVQPVVIPEIDDLGQFPALLRYFLTCCCGSTPETTMKIQALKPMIRNREPEERASGQDEVLTQKIACHVELKECDS</sequence>
<gene>
    <name evidence="1" type="ORF">NDU88_006683</name>
</gene>
<dbReference type="Proteomes" id="UP001066276">
    <property type="component" value="Chromosome 3_1"/>
</dbReference>
<accession>A0AAV7UMA4</accession>
<reference evidence="1" key="1">
    <citation type="journal article" date="2022" name="bioRxiv">
        <title>Sequencing and chromosome-scale assembly of the giantPleurodeles waltlgenome.</title>
        <authorList>
            <person name="Brown T."/>
            <person name="Elewa A."/>
            <person name="Iarovenko S."/>
            <person name="Subramanian E."/>
            <person name="Araus A.J."/>
            <person name="Petzold A."/>
            <person name="Susuki M."/>
            <person name="Suzuki K.-i.T."/>
            <person name="Hayashi T."/>
            <person name="Toyoda A."/>
            <person name="Oliveira C."/>
            <person name="Osipova E."/>
            <person name="Leigh N.D."/>
            <person name="Simon A."/>
            <person name="Yun M.H."/>
        </authorList>
    </citation>
    <scope>NUCLEOTIDE SEQUENCE</scope>
    <source>
        <strain evidence="1">20211129_DDA</strain>
        <tissue evidence="1">Liver</tissue>
    </source>
</reference>
<comment type="caution">
    <text evidence="1">The sequence shown here is derived from an EMBL/GenBank/DDBJ whole genome shotgun (WGS) entry which is preliminary data.</text>
</comment>
<protein>
    <submittedName>
        <fullName evidence="1">Uncharacterized protein</fullName>
    </submittedName>
</protein>
<name>A0AAV7UMA4_PLEWA</name>